<name>A0A0F6YLU6_9BACT</name>
<accession>A0A0F6YLU6</accession>
<dbReference type="EMBL" id="CP011125">
    <property type="protein sequence ID" value="AKF09920.1"/>
    <property type="molecule type" value="Genomic_DNA"/>
</dbReference>
<proteinExistence type="predicted"/>
<gene>
    <name evidence="1" type="ORF">DB32_007069</name>
</gene>
<keyword evidence="2" id="KW-1185">Reference proteome</keyword>
<evidence type="ECO:0000313" key="1">
    <source>
        <dbReference type="EMBL" id="AKF09920.1"/>
    </source>
</evidence>
<dbReference type="AlphaFoldDB" id="A0A0F6YLU6"/>
<protein>
    <submittedName>
        <fullName evidence="1">Deacetylase</fullName>
    </submittedName>
</protein>
<sequence>MTRYERQFRSVARSLGHVELMRSSLDDVLGLDHRDLLDKDAGRRFLDFYGDEGIRLAISRYGLEGAMRRRGYDHFEIETRAADDRHTLLVFGRPAQEPPSDGETSADPALERHRLIELVVRRDRLVVHEVPGLPKLEAAYDVLTVDWLLLQDPLARFTEHRPRLPGQDAPGLGIGERVLELLYRMVERLGLHALVTVAEYFHNAVLYARELPFFDPSHGGRLRALESALMGTEKLSLAQASWATEWGCVRGADDAVLRWKGEAQVRPFAPELTEWMSSEAHVEAEARAAAATRFVLDRAFFDDRWSAEKDALEGREPSVE</sequence>
<dbReference type="KEGG" id="samy:DB32_007069"/>
<evidence type="ECO:0000313" key="2">
    <source>
        <dbReference type="Proteomes" id="UP000034883"/>
    </source>
</evidence>
<reference evidence="1 2" key="1">
    <citation type="submission" date="2015-03" db="EMBL/GenBank/DDBJ databases">
        <title>Genome assembly of Sandaracinus amylolyticus DSM 53668.</title>
        <authorList>
            <person name="Sharma G."/>
            <person name="Subramanian S."/>
        </authorList>
    </citation>
    <scope>NUCLEOTIDE SEQUENCE [LARGE SCALE GENOMIC DNA]</scope>
    <source>
        <strain evidence="1 2">DSM 53668</strain>
    </source>
</reference>
<dbReference type="STRING" id="927083.DB32_007069"/>
<dbReference type="RefSeq" id="WP_053236925.1">
    <property type="nucleotide sequence ID" value="NZ_CP011125.1"/>
</dbReference>
<organism evidence="1 2">
    <name type="scientific">Sandaracinus amylolyticus</name>
    <dbReference type="NCBI Taxonomy" id="927083"/>
    <lineage>
        <taxon>Bacteria</taxon>
        <taxon>Pseudomonadati</taxon>
        <taxon>Myxococcota</taxon>
        <taxon>Polyangia</taxon>
        <taxon>Polyangiales</taxon>
        <taxon>Sandaracinaceae</taxon>
        <taxon>Sandaracinus</taxon>
    </lineage>
</organism>
<dbReference type="Proteomes" id="UP000034883">
    <property type="component" value="Chromosome"/>
</dbReference>
<dbReference type="OrthoDB" id="5380228at2"/>